<protein>
    <submittedName>
        <fullName evidence="2">Uncharacterized protein</fullName>
    </submittedName>
</protein>
<dbReference type="Proteomes" id="UP000799441">
    <property type="component" value="Unassembled WGS sequence"/>
</dbReference>
<sequence>MPYPPSHATRRFHSSHLSTPDTLQHGRATSVLEPESLHGRGDGAYATRRGIASMQLMQKHKVMTASSRCKSPTLDTRDTIPQVRDRRPHPNPGRAMTARASGAMAMSTESDHGLQCCRLACSLTSPTVCWGYPGTHEHTRAHPHTPGYAWTHTWVRTRYVTPSRFGGAQSGPVFCYLHGLPRSKLDGLNDVGLWQANEVAMFRDVLRADCRRRSAGPTSEQGRCERRTEAPWRLRSVVGQKESQEKKKKKAEGTGEQSKGRERKAKESRGKQRKAKGKSECCKLAIGRRPGGDGEDDCHLIKAALFFALRIRP</sequence>
<name>A0A9P4QE91_9PEZI</name>
<organism evidence="2 3">
    <name type="scientific">Polychaeton citri CBS 116435</name>
    <dbReference type="NCBI Taxonomy" id="1314669"/>
    <lineage>
        <taxon>Eukaryota</taxon>
        <taxon>Fungi</taxon>
        <taxon>Dikarya</taxon>
        <taxon>Ascomycota</taxon>
        <taxon>Pezizomycotina</taxon>
        <taxon>Dothideomycetes</taxon>
        <taxon>Dothideomycetidae</taxon>
        <taxon>Capnodiales</taxon>
        <taxon>Capnodiaceae</taxon>
        <taxon>Polychaeton</taxon>
    </lineage>
</organism>
<feature type="region of interest" description="Disordered" evidence="1">
    <location>
        <begin position="1"/>
        <end position="23"/>
    </location>
</feature>
<gene>
    <name evidence="2" type="ORF">K431DRAFT_27798</name>
</gene>
<accession>A0A9P4QE91</accession>
<dbReference type="EMBL" id="MU003777">
    <property type="protein sequence ID" value="KAF2723296.1"/>
    <property type="molecule type" value="Genomic_DNA"/>
</dbReference>
<feature type="compositionally biased region" description="Basic and acidic residues" evidence="1">
    <location>
        <begin position="258"/>
        <end position="270"/>
    </location>
</feature>
<proteinExistence type="predicted"/>
<comment type="caution">
    <text evidence="2">The sequence shown here is derived from an EMBL/GenBank/DDBJ whole genome shotgun (WGS) entry which is preliminary data.</text>
</comment>
<feature type="compositionally biased region" description="Basic and acidic residues" evidence="1">
    <location>
        <begin position="222"/>
        <end position="232"/>
    </location>
</feature>
<evidence type="ECO:0000256" key="1">
    <source>
        <dbReference type="SAM" id="MobiDB-lite"/>
    </source>
</evidence>
<evidence type="ECO:0000313" key="2">
    <source>
        <dbReference type="EMBL" id="KAF2723296.1"/>
    </source>
</evidence>
<evidence type="ECO:0000313" key="3">
    <source>
        <dbReference type="Proteomes" id="UP000799441"/>
    </source>
</evidence>
<feature type="region of interest" description="Disordered" evidence="1">
    <location>
        <begin position="214"/>
        <end position="297"/>
    </location>
</feature>
<reference evidence="2" key="1">
    <citation type="journal article" date="2020" name="Stud. Mycol.">
        <title>101 Dothideomycetes genomes: a test case for predicting lifestyles and emergence of pathogens.</title>
        <authorList>
            <person name="Haridas S."/>
            <person name="Albert R."/>
            <person name="Binder M."/>
            <person name="Bloem J."/>
            <person name="Labutti K."/>
            <person name="Salamov A."/>
            <person name="Andreopoulos B."/>
            <person name="Baker S."/>
            <person name="Barry K."/>
            <person name="Bills G."/>
            <person name="Bluhm B."/>
            <person name="Cannon C."/>
            <person name="Castanera R."/>
            <person name="Culley D."/>
            <person name="Daum C."/>
            <person name="Ezra D."/>
            <person name="Gonzalez J."/>
            <person name="Henrissat B."/>
            <person name="Kuo A."/>
            <person name="Liang C."/>
            <person name="Lipzen A."/>
            <person name="Lutzoni F."/>
            <person name="Magnuson J."/>
            <person name="Mondo S."/>
            <person name="Nolan M."/>
            <person name="Ohm R."/>
            <person name="Pangilinan J."/>
            <person name="Park H.-J."/>
            <person name="Ramirez L."/>
            <person name="Alfaro M."/>
            <person name="Sun H."/>
            <person name="Tritt A."/>
            <person name="Yoshinaga Y."/>
            <person name="Zwiers L.-H."/>
            <person name="Turgeon B."/>
            <person name="Goodwin S."/>
            <person name="Spatafora J."/>
            <person name="Crous P."/>
            <person name="Grigoriev I."/>
        </authorList>
    </citation>
    <scope>NUCLEOTIDE SEQUENCE</scope>
    <source>
        <strain evidence="2">CBS 116435</strain>
    </source>
</reference>
<keyword evidence="3" id="KW-1185">Reference proteome</keyword>
<dbReference type="AlphaFoldDB" id="A0A9P4QE91"/>